<keyword evidence="2" id="KW-0472">Membrane</keyword>
<organism evidence="4 5">
    <name type="scientific">Pleurostoma richardsiae</name>
    <dbReference type="NCBI Taxonomy" id="41990"/>
    <lineage>
        <taxon>Eukaryota</taxon>
        <taxon>Fungi</taxon>
        <taxon>Dikarya</taxon>
        <taxon>Ascomycota</taxon>
        <taxon>Pezizomycotina</taxon>
        <taxon>Sordariomycetes</taxon>
        <taxon>Sordariomycetidae</taxon>
        <taxon>Calosphaeriales</taxon>
        <taxon>Pleurostomataceae</taxon>
        <taxon>Pleurostoma</taxon>
    </lineage>
</organism>
<feature type="compositionally biased region" description="Gly residues" evidence="1">
    <location>
        <begin position="191"/>
        <end position="208"/>
    </location>
</feature>
<name>A0AA38RFE5_9PEZI</name>
<dbReference type="Gene3D" id="3.10.20.90">
    <property type="entry name" value="Phosphatidylinositol 3-kinase Catalytic Subunit, Chain A, domain 1"/>
    <property type="match status" value="1"/>
</dbReference>
<dbReference type="PANTHER" id="PTHR28049:SF1">
    <property type="entry name" value="DSC E3 UBIQUITIN LIGASE COMPLEX SUBUNIT 3"/>
    <property type="match status" value="1"/>
</dbReference>
<evidence type="ECO:0000256" key="1">
    <source>
        <dbReference type="SAM" id="MobiDB-lite"/>
    </source>
</evidence>
<feature type="region of interest" description="Disordered" evidence="1">
    <location>
        <begin position="106"/>
        <end position="154"/>
    </location>
</feature>
<evidence type="ECO:0000313" key="4">
    <source>
        <dbReference type="EMBL" id="KAJ9138662.1"/>
    </source>
</evidence>
<keyword evidence="2" id="KW-0812">Transmembrane</keyword>
<dbReference type="Pfam" id="PF13373">
    <property type="entry name" value="Dsc3_C"/>
    <property type="match status" value="1"/>
</dbReference>
<dbReference type="PROSITE" id="PS50053">
    <property type="entry name" value="UBIQUITIN_2"/>
    <property type="match status" value="1"/>
</dbReference>
<evidence type="ECO:0000256" key="2">
    <source>
        <dbReference type="SAM" id="Phobius"/>
    </source>
</evidence>
<dbReference type="Pfam" id="PF10302">
    <property type="entry name" value="Dsc3_N"/>
    <property type="match status" value="1"/>
</dbReference>
<feature type="domain" description="Ubiquitin-like" evidence="3">
    <location>
        <begin position="48"/>
        <end position="110"/>
    </location>
</feature>
<feature type="compositionally biased region" description="Low complexity" evidence="1">
    <location>
        <begin position="1"/>
        <end position="22"/>
    </location>
</feature>
<feature type="transmembrane region" description="Helical" evidence="2">
    <location>
        <begin position="362"/>
        <end position="381"/>
    </location>
</feature>
<evidence type="ECO:0000259" key="3">
    <source>
        <dbReference type="PROSITE" id="PS50053"/>
    </source>
</evidence>
<feature type="region of interest" description="Disordered" evidence="1">
    <location>
        <begin position="184"/>
        <end position="239"/>
    </location>
</feature>
<dbReference type="GO" id="GO:0005783">
    <property type="term" value="C:endoplasmic reticulum"/>
    <property type="evidence" value="ECO:0007669"/>
    <property type="project" value="TreeGrafter"/>
</dbReference>
<dbReference type="AlphaFoldDB" id="A0AA38RFE5"/>
<dbReference type="InterPro" id="IPR025390">
    <property type="entry name" value="Dsc3_C"/>
</dbReference>
<gene>
    <name evidence="4" type="ORF">NKR23_g8333</name>
</gene>
<feature type="region of interest" description="Disordered" evidence="1">
    <location>
        <begin position="1"/>
        <end position="44"/>
    </location>
</feature>
<evidence type="ECO:0000313" key="5">
    <source>
        <dbReference type="Proteomes" id="UP001174694"/>
    </source>
</evidence>
<dbReference type="InterPro" id="IPR045226">
    <property type="entry name" value="Dsc3"/>
</dbReference>
<accession>A0AA38RFE5</accession>
<dbReference type="InterPro" id="IPR000626">
    <property type="entry name" value="Ubiquitin-like_dom"/>
</dbReference>
<protein>
    <submittedName>
        <fullName evidence="4">DSC E3 ubiquitin ligase complex subunit 3</fullName>
    </submittedName>
</protein>
<dbReference type="InterPro" id="IPR029071">
    <property type="entry name" value="Ubiquitin-like_domsf"/>
</dbReference>
<keyword evidence="2" id="KW-1133">Transmembrane helix</keyword>
<feature type="transmembrane region" description="Helical" evidence="2">
    <location>
        <begin position="330"/>
        <end position="350"/>
    </location>
</feature>
<dbReference type="GO" id="GO:0044695">
    <property type="term" value="C:Dsc E3 ubiquitin ligase complex"/>
    <property type="evidence" value="ECO:0007669"/>
    <property type="project" value="InterPro"/>
</dbReference>
<keyword evidence="5" id="KW-1185">Reference proteome</keyword>
<sequence length="385" mass="39763">MSSSSSSAAGAASRRTSPTRTPLLPPPSSQVPGARTPQSAATTYQPPLLLTVRFSTSIPDLLLDIPRPGQTTVAALKHLIRGRLAEPNSRRRLRFIHGGKILPDGAVLGSVLKPPPPPPAARRDGHHHHHHAGGEDGSDSPRGKGKAVEGRGEPAQRVYVNCSIGDNLTDAELAEEARAALTPAPDAAADGPGGGKSPGLPPGSGGVRSTGAQLGGAAAASSEARQRQGDAAGAGRTPRGFDRLLTAGFTTAEVNQLRLQFRSIQAARHTPDTMPSPDTLRSMEDAWIDNNNDAGMAGAGGGGGLAGGDMDAAAAAGDTDEFGMHGLLDVLIRGMMIGFVWPLGSIGWLVRGEARLSKRMRIFVGFGFMLSITIGIIRAISGPER</sequence>
<feature type="compositionally biased region" description="Basic and acidic residues" evidence="1">
    <location>
        <begin position="139"/>
        <end position="154"/>
    </location>
</feature>
<dbReference type="InterPro" id="IPR019413">
    <property type="entry name" value="Dsc3_ub-like_dom"/>
</dbReference>
<proteinExistence type="predicted"/>
<dbReference type="Proteomes" id="UP001174694">
    <property type="component" value="Unassembled WGS sequence"/>
</dbReference>
<dbReference type="PANTHER" id="PTHR28049">
    <property type="entry name" value="TRANSMEMBRANE PROTEIN YOR223W"/>
    <property type="match status" value="1"/>
</dbReference>
<feature type="compositionally biased region" description="Low complexity" evidence="1">
    <location>
        <begin position="211"/>
        <end position="236"/>
    </location>
</feature>
<comment type="caution">
    <text evidence="4">The sequence shown here is derived from an EMBL/GenBank/DDBJ whole genome shotgun (WGS) entry which is preliminary data.</text>
</comment>
<reference evidence="4" key="1">
    <citation type="submission" date="2022-07" db="EMBL/GenBank/DDBJ databases">
        <title>Fungi with potential for degradation of polypropylene.</title>
        <authorList>
            <person name="Gostincar C."/>
        </authorList>
    </citation>
    <scope>NUCLEOTIDE SEQUENCE</scope>
    <source>
        <strain evidence="4">EXF-13308</strain>
    </source>
</reference>
<dbReference type="EMBL" id="JANBVO010000029">
    <property type="protein sequence ID" value="KAJ9138662.1"/>
    <property type="molecule type" value="Genomic_DNA"/>
</dbReference>
<dbReference type="SUPFAM" id="SSF54236">
    <property type="entry name" value="Ubiquitin-like"/>
    <property type="match status" value="1"/>
</dbReference>